<dbReference type="Proteomes" id="UP001064206">
    <property type="component" value="Chromosome"/>
</dbReference>
<dbReference type="InterPro" id="IPR011050">
    <property type="entry name" value="Pectin_lyase_fold/virulence"/>
</dbReference>
<reference evidence="1" key="1">
    <citation type="submission" date="2022-09" db="EMBL/GenBank/DDBJ databases">
        <title>Multidrug resistance Raoultella ornithinolytica Strain MQB_Silv_108.</title>
        <authorList>
            <person name="Quintela-Baluja M."/>
        </authorList>
    </citation>
    <scope>NUCLEOTIDE SEQUENCE</scope>
    <source>
        <strain evidence="1">MQB_Silv_108</strain>
    </source>
</reference>
<accession>A0A9Q9JFI0</accession>
<dbReference type="Gene3D" id="2.160.20.10">
    <property type="entry name" value="Single-stranded right-handed beta-helix, Pectin lyase-like"/>
    <property type="match status" value="1"/>
</dbReference>
<dbReference type="EMBL" id="CP104450">
    <property type="protein sequence ID" value="UXE39873.1"/>
    <property type="molecule type" value="Genomic_DNA"/>
</dbReference>
<organism evidence="1 2">
    <name type="scientific">Raoultella ornithinolytica</name>
    <name type="common">Klebsiella ornithinolytica</name>
    <dbReference type="NCBI Taxonomy" id="54291"/>
    <lineage>
        <taxon>Bacteria</taxon>
        <taxon>Pseudomonadati</taxon>
        <taxon>Pseudomonadota</taxon>
        <taxon>Gammaproteobacteria</taxon>
        <taxon>Enterobacterales</taxon>
        <taxon>Enterobacteriaceae</taxon>
        <taxon>Klebsiella/Raoultella group</taxon>
        <taxon>Raoultella</taxon>
    </lineage>
</organism>
<evidence type="ECO:0000313" key="1">
    <source>
        <dbReference type="EMBL" id="UXE39873.1"/>
    </source>
</evidence>
<dbReference type="AlphaFoldDB" id="A0A9Q9JFI0"/>
<dbReference type="InterPro" id="IPR012334">
    <property type="entry name" value="Pectin_lyas_fold"/>
</dbReference>
<gene>
    <name evidence="1" type="ORF">N2J37_09080</name>
</gene>
<proteinExistence type="predicted"/>
<evidence type="ECO:0000313" key="2">
    <source>
        <dbReference type="Proteomes" id="UP001064206"/>
    </source>
</evidence>
<name>A0A9Q9JFI0_RAOOR</name>
<sequence>MERRKFVVSALSAVAVTYAGHTKASEHRNTDLSLSKSVDNINISLKEKKIKKSLNLEPEGEGIPLTDWIFGNIRSLFLYLTKDKIDSINASIPVDVTNELNSAMQDNIPIFLPNGNYIITSSINVGIRSGLVGAGAKSVLIDNRSNNHAFVFPVGYDRGTKDFLGFSIESSMGTAKDKYAFYLSSAADGRLNYSVGWRFIGIEINGQGMGGGWYLQDCFRVTIRDCGASSLSNPFYLAGSVVQLTVDNFVNNGDNQPRTNIGSYGVYMTTKKYSDANEIKMPEGITFINCKFVKQEVGAHALGLYVQFVNTEFDYSSKFGGFYAGGDKVDFINCYVGTAHVRNNDFVAFMVQAHASKVPEPVLISNCTINMQKNDSDGYKSYGVILSGEKDFISGAKVVDCFFRGNGYENCILVKRVDGVIIDHNTFKVGGENVKVESAKNITITNNFALGKYSLPNPGPDYCWIITGNTGDFSDVDLSEAKKSLIVNQGLMRN</sequence>
<dbReference type="SUPFAM" id="SSF51126">
    <property type="entry name" value="Pectin lyase-like"/>
    <property type="match status" value="1"/>
</dbReference>
<protein>
    <submittedName>
        <fullName evidence="1">Uncharacterized protein</fullName>
    </submittedName>
</protein>
<dbReference type="RefSeq" id="WP_141106742.1">
    <property type="nucleotide sequence ID" value="NZ_AP019669.1"/>
</dbReference>